<sequence>MKEVPKDYYHTDAINDTTVAYIREFAQSDKPFFLYVAHNAPHWPLQARPEDIAKYKDTYKSGWEPVRKARYERMVKMGLIDPNVTKLPDTPPGAMRWEENPDREWDATAMAVHAAMIDRMDQGIGRIIDALKQSGELENTLILFLSDNGASPENCAKYGPGFDRPGETRDGRKIVYATEKQVLPGPQTSYASIGPRWAGVANTPYRYAKAESFEGGINTPMIAFWPKGITAKKGSFSDHTGHVMDLMATFCELSGAVYPRQYKNNDIRPTTGTSIVASFSGKSPGQRRELFNEHFGARYAREGNWKLVSPSSDSTWQLYDLSADRSETKNLAAEHPELAKRLANRWHEWADTHQVFPKPDRPASGR</sequence>
<reference evidence="4" key="1">
    <citation type="submission" date="2024-06" db="EMBL/GenBank/DDBJ databases">
        <title>Sequencing and assembly of the genome of Dyadobacter sp. strain 676, a symbiont of Cyamopsis tetragonoloba.</title>
        <authorList>
            <person name="Guro P."/>
            <person name="Sazanova A."/>
            <person name="Kuznetsova I."/>
            <person name="Belimov A."/>
            <person name="Safronova V."/>
        </authorList>
    </citation>
    <scope>NUCLEOTIDE SEQUENCE</scope>
    <source>
        <strain evidence="4">676</strain>
    </source>
</reference>
<dbReference type="RefSeq" id="WP_353721217.1">
    <property type="nucleotide sequence ID" value="NZ_CP159289.1"/>
</dbReference>
<dbReference type="GO" id="GO:0004065">
    <property type="term" value="F:arylsulfatase activity"/>
    <property type="evidence" value="ECO:0007669"/>
    <property type="project" value="TreeGrafter"/>
</dbReference>
<organism evidence="4">
    <name type="scientific">Dyadobacter sp. 676</name>
    <dbReference type="NCBI Taxonomy" id="3088362"/>
    <lineage>
        <taxon>Bacteria</taxon>
        <taxon>Pseudomonadati</taxon>
        <taxon>Bacteroidota</taxon>
        <taxon>Cytophagia</taxon>
        <taxon>Cytophagales</taxon>
        <taxon>Spirosomataceae</taxon>
        <taxon>Dyadobacter</taxon>
    </lineage>
</organism>
<evidence type="ECO:0000256" key="2">
    <source>
        <dbReference type="ARBA" id="ARBA00022801"/>
    </source>
</evidence>
<protein>
    <submittedName>
        <fullName evidence="4">Sulfatase-like hydrolase/transferase</fullName>
    </submittedName>
</protein>
<proteinExistence type="inferred from homology"/>
<feature type="domain" description="Sulfatase N-terminal" evidence="3">
    <location>
        <begin position="8"/>
        <end position="255"/>
    </location>
</feature>
<dbReference type="InterPro" id="IPR050738">
    <property type="entry name" value="Sulfatase"/>
</dbReference>
<dbReference type="Gene3D" id="3.40.720.10">
    <property type="entry name" value="Alkaline Phosphatase, subunit A"/>
    <property type="match status" value="1"/>
</dbReference>
<dbReference type="Pfam" id="PF00884">
    <property type="entry name" value="Sulfatase"/>
    <property type="match status" value="1"/>
</dbReference>
<dbReference type="EMBL" id="CP159289">
    <property type="protein sequence ID" value="XCH25919.1"/>
    <property type="molecule type" value="Genomic_DNA"/>
</dbReference>
<keyword evidence="2 4" id="KW-0378">Hydrolase</keyword>
<dbReference type="InterPro" id="IPR000917">
    <property type="entry name" value="Sulfatase_N"/>
</dbReference>
<accession>A0AAU8FR81</accession>
<dbReference type="SUPFAM" id="SSF53649">
    <property type="entry name" value="Alkaline phosphatase-like"/>
    <property type="match status" value="1"/>
</dbReference>
<dbReference type="Gene3D" id="3.30.1120.10">
    <property type="match status" value="1"/>
</dbReference>
<dbReference type="PANTHER" id="PTHR42693:SF53">
    <property type="entry name" value="ENDO-4-O-SULFATASE"/>
    <property type="match status" value="1"/>
</dbReference>
<evidence type="ECO:0000313" key="4">
    <source>
        <dbReference type="EMBL" id="XCH25919.1"/>
    </source>
</evidence>
<comment type="similarity">
    <text evidence="1">Belongs to the sulfatase family.</text>
</comment>
<evidence type="ECO:0000256" key="1">
    <source>
        <dbReference type="ARBA" id="ARBA00008779"/>
    </source>
</evidence>
<evidence type="ECO:0000259" key="3">
    <source>
        <dbReference type="Pfam" id="PF00884"/>
    </source>
</evidence>
<name>A0AAU8FR81_9BACT</name>
<dbReference type="AlphaFoldDB" id="A0AAU8FR81"/>
<gene>
    <name evidence="4" type="ORF">ABV298_05780</name>
</gene>
<dbReference type="PANTHER" id="PTHR42693">
    <property type="entry name" value="ARYLSULFATASE FAMILY MEMBER"/>
    <property type="match status" value="1"/>
</dbReference>
<dbReference type="InterPro" id="IPR017850">
    <property type="entry name" value="Alkaline_phosphatase_core_sf"/>
</dbReference>